<dbReference type="GO" id="GO:0005524">
    <property type="term" value="F:ATP binding"/>
    <property type="evidence" value="ECO:0007669"/>
    <property type="project" value="UniProtKB-KW"/>
</dbReference>
<dbReference type="SUPFAM" id="SSF81301">
    <property type="entry name" value="Nucleotidyltransferase"/>
    <property type="match status" value="1"/>
</dbReference>
<dbReference type="CDD" id="cd05403">
    <property type="entry name" value="NT_KNTase_like"/>
    <property type="match status" value="1"/>
</dbReference>
<dbReference type="Gene3D" id="3.30.460.10">
    <property type="entry name" value="Beta Polymerase, domain 2"/>
    <property type="match status" value="1"/>
</dbReference>
<dbReference type="GO" id="GO:0016779">
    <property type="term" value="F:nucleotidyltransferase activity"/>
    <property type="evidence" value="ECO:0007669"/>
    <property type="project" value="UniProtKB-KW"/>
</dbReference>
<evidence type="ECO:0000313" key="11">
    <source>
        <dbReference type="EMBL" id="HHS29852.1"/>
    </source>
</evidence>
<keyword evidence="7" id="KW-0067">ATP-binding</keyword>
<accession>A0A7V6A411</accession>
<name>A0A7V6A411_9BACT</name>
<dbReference type="GO" id="GO:0046872">
    <property type="term" value="F:metal ion binding"/>
    <property type="evidence" value="ECO:0007669"/>
    <property type="project" value="UniProtKB-KW"/>
</dbReference>
<dbReference type="InterPro" id="IPR043519">
    <property type="entry name" value="NT_sf"/>
</dbReference>
<keyword evidence="2" id="KW-1277">Toxin-antitoxin system</keyword>
<keyword evidence="8" id="KW-0460">Magnesium</keyword>
<reference evidence="11" key="1">
    <citation type="journal article" date="2020" name="mSystems">
        <title>Genome- and Community-Level Interaction Insights into Carbon Utilization and Element Cycling Functions of Hydrothermarchaeota in Hydrothermal Sediment.</title>
        <authorList>
            <person name="Zhou Z."/>
            <person name="Liu Y."/>
            <person name="Xu W."/>
            <person name="Pan J."/>
            <person name="Luo Z.H."/>
            <person name="Li M."/>
        </authorList>
    </citation>
    <scope>NUCLEOTIDE SEQUENCE [LARGE SCALE GENOMIC DNA]</scope>
    <source>
        <strain evidence="11">SpSt-767</strain>
    </source>
</reference>
<dbReference type="PANTHER" id="PTHR33571">
    <property type="entry name" value="SSL8005 PROTEIN"/>
    <property type="match status" value="1"/>
</dbReference>
<dbReference type="InterPro" id="IPR052038">
    <property type="entry name" value="Type-VII_TA_antitoxin"/>
</dbReference>
<keyword evidence="3 11" id="KW-0808">Transferase</keyword>
<evidence type="ECO:0000256" key="6">
    <source>
        <dbReference type="ARBA" id="ARBA00022741"/>
    </source>
</evidence>
<evidence type="ECO:0000256" key="5">
    <source>
        <dbReference type="ARBA" id="ARBA00022723"/>
    </source>
</evidence>
<evidence type="ECO:0000256" key="3">
    <source>
        <dbReference type="ARBA" id="ARBA00022679"/>
    </source>
</evidence>
<dbReference type="Pfam" id="PF01909">
    <property type="entry name" value="NTP_transf_2"/>
    <property type="match status" value="1"/>
</dbReference>
<evidence type="ECO:0000256" key="8">
    <source>
        <dbReference type="ARBA" id="ARBA00022842"/>
    </source>
</evidence>
<comment type="cofactor">
    <cofactor evidence="1">
        <name>Mg(2+)</name>
        <dbReference type="ChEBI" id="CHEBI:18420"/>
    </cofactor>
</comment>
<evidence type="ECO:0000256" key="1">
    <source>
        <dbReference type="ARBA" id="ARBA00001946"/>
    </source>
</evidence>
<sequence length="105" mass="12050">MEPIIRTKQDVLKILHQNRDRLKTLGVRKIGLFGTFVRGEQHPDSDIDLLVEFKAGQKTFDAFMELSFLLEEVFQHRIELVTVESLSPYIGPHILKEVEYAALAA</sequence>
<organism evidence="11">
    <name type="scientific">Desulfobacca acetoxidans</name>
    <dbReference type="NCBI Taxonomy" id="60893"/>
    <lineage>
        <taxon>Bacteria</taxon>
        <taxon>Pseudomonadati</taxon>
        <taxon>Thermodesulfobacteriota</taxon>
        <taxon>Desulfobaccia</taxon>
        <taxon>Desulfobaccales</taxon>
        <taxon>Desulfobaccaceae</taxon>
        <taxon>Desulfobacca</taxon>
    </lineage>
</organism>
<evidence type="ECO:0000259" key="10">
    <source>
        <dbReference type="Pfam" id="PF01909"/>
    </source>
</evidence>
<evidence type="ECO:0000256" key="2">
    <source>
        <dbReference type="ARBA" id="ARBA00022649"/>
    </source>
</evidence>
<keyword evidence="5" id="KW-0479">Metal-binding</keyword>
<comment type="caution">
    <text evidence="11">The sequence shown here is derived from an EMBL/GenBank/DDBJ whole genome shotgun (WGS) entry which is preliminary data.</text>
</comment>
<dbReference type="EMBL" id="DTGR01000145">
    <property type="protein sequence ID" value="HHS29852.1"/>
    <property type="molecule type" value="Genomic_DNA"/>
</dbReference>
<proteinExistence type="inferred from homology"/>
<keyword evidence="6" id="KW-0547">Nucleotide-binding</keyword>
<protein>
    <submittedName>
        <fullName evidence="11">Nucleotidyltransferase</fullName>
    </submittedName>
</protein>
<evidence type="ECO:0000256" key="9">
    <source>
        <dbReference type="ARBA" id="ARBA00038276"/>
    </source>
</evidence>
<dbReference type="InterPro" id="IPR002934">
    <property type="entry name" value="Polymerase_NTP_transf_dom"/>
</dbReference>
<comment type="similarity">
    <text evidence="9">Belongs to the MntA antitoxin family.</text>
</comment>
<gene>
    <name evidence="11" type="ORF">ENV52_09160</name>
</gene>
<feature type="domain" description="Polymerase nucleotidyl transferase" evidence="10">
    <location>
        <begin position="19"/>
        <end position="97"/>
    </location>
</feature>
<keyword evidence="4" id="KW-0548">Nucleotidyltransferase</keyword>
<dbReference type="PANTHER" id="PTHR33571:SF14">
    <property type="entry name" value="PROTEIN ADENYLYLTRANSFERASE MJ0435-RELATED"/>
    <property type="match status" value="1"/>
</dbReference>
<evidence type="ECO:0000256" key="4">
    <source>
        <dbReference type="ARBA" id="ARBA00022695"/>
    </source>
</evidence>
<dbReference type="AlphaFoldDB" id="A0A7V6A411"/>
<evidence type="ECO:0000256" key="7">
    <source>
        <dbReference type="ARBA" id="ARBA00022840"/>
    </source>
</evidence>